<accession>A0ABS0P165</accession>
<evidence type="ECO:0000256" key="1">
    <source>
        <dbReference type="SAM" id="MobiDB-lite"/>
    </source>
</evidence>
<comment type="caution">
    <text evidence="2">The sequence shown here is derived from an EMBL/GenBank/DDBJ whole genome shotgun (WGS) entry which is preliminary data.</text>
</comment>
<organism evidence="2 3">
    <name type="scientific">Bradyrhizobium diversitatis</name>
    <dbReference type="NCBI Taxonomy" id="2755406"/>
    <lineage>
        <taxon>Bacteria</taxon>
        <taxon>Pseudomonadati</taxon>
        <taxon>Pseudomonadota</taxon>
        <taxon>Alphaproteobacteria</taxon>
        <taxon>Hyphomicrobiales</taxon>
        <taxon>Nitrobacteraceae</taxon>
        <taxon>Bradyrhizobium</taxon>
    </lineage>
</organism>
<evidence type="ECO:0000313" key="2">
    <source>
        <dbReference type="EMBL" id="MBH5386850.1"/>
    </source>
</evidence>
<evidence type="ECO:0000313" key="3">
    <source>
        <dbReference type="Proteomes" id="UP001194539"/>
    </source>
</evidence>
<proteinExistence type="predicted"/>
<keyword evidence="3" id="KW-1185">Reference proteome</keyword>
<feature type="region of interest" description="Disordered" evidence="1">
    <location>
        <begin position="43"/>
        <end position="84"/>
    </location>
</feature>
<protein>
    <recommendedName>
        <fullName evidence="4">Secreted protein</fullName>
    </recommendedName>
</protein>
<evidence type="ECO:0008006" key="4">
    <source>
        <dbReference type="Google" id="ProtNLM"/>
    </source>
</evidence>
<feature type="compositionally biased region" description="Basic residues" evidence="1">
    <location>
        <begin position="55"/>
        <end position="84"/>
    </location>
</feature>
<gene>
    <name evidence="2" type="ORF">H1B27_11240</name>
</gene>
<dbReference type="EMBL" id="JACEGD010000010">
    <property type="protein sequence ID" value="MBH5386850.1"/>
    <property type="molecule type" value="Genomic_DNA"/>
</dbReference>
<sequence>MRRARQAQARCAVNTSLSETLFFSSCWCIRDEVHSIPECTQRLKPSHTSEGNMAKKAKKAKAKKAKSAVKKTAKKTRKVAKKKK</sequence>
<reference evidence="2 3" key="1">
    <citation type="submission" date="2020-07" db="EMBL/GenBank/DDBJ databases">
        <title>Bradyrhizobium diversity isolated from nodules of indigenous legumes of Western Australia.</title>
        <authorList>
            <person name="Klepa M.S."/>
        </authorList>
    </citation>
    <scope>NUCLEOTIDE SEQUENCE [LARGE SCALE GENOMIC DNA]</scope>
    <source>
        <strain evidence="2 3">CNPSo 4019</strain>
    </source>
</reference>
<dbReference type="Proteomes" id="UP001194539">
    <property type="component" value="Unassembled WGS sequence"/>
</dbReference>
<name>A0ABS0P165_9BRAD</name>